<protein>
    <submittedName>
        <fullName evidence="11">Membrane protein</fullName>
    </submittedName>
</protein>
<name>A0A0G4KA97_9SPIR</name>
<evidence type="ECO:0000256" key="6">
    <source>
        <dbReference type="ARBA" id="ARBA00023136"/>
    </source>
</evidence>
<dbReference type="AlphaFoldDB" id="A0A0G4KA97"/>
<keyword evidence="3" id="KW-0813">Transport</keyword>
<dbReference type="Proteomes" id="UP000043763">
    <property type="component" value="Unassembled WGS sequence"/>
</dbReference>
<comment type="similarity">
    <text evidence="2">Belongs to the BMP lipoprotein family.</text>
</comment>
<dbReference type="Gene3D" id="3.40.50.2300">
    <property type="match status" value="2"/>
</dbReference>
<dbReference type="OrthoDB" id="9769871at2"/>
<keyword evidence="5 9" id="KW-0732">Signal</keyword>
<evidence type="ECO:0000313" key="11">
    <source>
        <dbReference type="EMBL" id="CRF34925.1"/>
    </source>
</evidence>
<feature type="domain" description="ABC transporter substrate-binding protein PnrA-like" evidence="10">
    <location>
        <begin position="34"/>
        <end position="323"/>
    </location>
</feature>
<keyword evidence="6" id="KW-0472">Membrane</keyword>
<feature type="signal peptide" evidence="9">
    <location>
        <begin position="1"/>
        <end position="19"/>
    </location>
</feature>
<dbReference type="RefSeq" id="WP_048595550.1">
    <property type="nucleotide sequence ID" value="NZ_CVLB01000002.1"/>
</dbReference>
<dbReference type="PANTHER" id="PTHR34296:SF2">
    <property type="entry name" value="ABC TRANSPORTER GUANOSINE-BINDING PROTEIN NUPN"/>
    <property type="match status" value="1"/>
</dbReference>
<keyword evidence="12" id="KW-1185">Reference proteome</keyword>
<evidence type="ECO:0000256" key="7">
    <source>
        <dbReference type="ARBA" id="ARBA00023139"/>
    </source>
</evidence>
<keyword evidence="7" id="KW-0564">Palmitate</keyword>
<dbReference type="InterPro" id="IPR050957">
    <property type="entry name" value="BMP_lipoprotein"/>
</dbReference>
<reference evidence="12" key="1">
    <citation type="submission" date="2015-04" db="EMBL/GenBank/DDBJ databases">
        <authorList>
            <person name="Mushtaq Mamoona"/>
        </authorList>
    </citation>
    <scope>NUCLEOTIDE SEQUENCE [LARGE SCALE GENOMIC DNA]</scope>
    <source>
        <strain evidence="12">AN4859/03</strain>
    </source>
</reference>
<evidence type="ECO:0000256" key="4">
    <source>
        <dbReference type="ARBA" id="ARBA00022475"/>
    </source>
</evidence>
<dbReference type="EMBL" id="CVLB01000002">
    <property type="protein sequence ID" value="CRF34925.1"/>
    <property type="molecule type" value="Genomic_DNA"/>
</dbReference>
<organism evidence="11 12">
    <name type="scientific">Brachyspira suanatina</name>
    <dbReference type="NCBI Taxonomy" id="381802"/>
    <lineage>
        <taxon>Bacteria</taxon>
        <taxon>Pseudomonadati</taxon>
        <taxon>Spirochaetota</taxon>
        <taxon>Spirochaetia</taxon>
        <taxon>Brachyspirales</taxon>
        <taxon>Brachyspiraceae</taxon>
        <taxon>Brachyspira</taxon>
    </lineage>
</organism>
<dbReference type="SUPFAM" id="SSF53822">
    <property type="entry name" value="Periplasmic binding protein-like I"/>
    <property type="match status" value="1"/>
</dbReference>
<dbReference type="PANTHER" id="PTHR34296">
    <property type="entry name" value="TRANSCRIPTIONAL ACTIVATOR PROTEIN MED"/>
    <property type="match status" value="1"/>
</dbReference>
<evidence type="ECO:0000313" key="12">
    <source>
        <dbReference type="Proteomes" id="UP000043763"/>
    </source>
</evidence>
<evidence type="ECO:0000256" key="9">
    <source>
        <dbReference type="SAM" id="SignalP"/>
    </source>
</evidence>
<evidence type="ECO:0000259" key="10">
    <source>
        <dbReference type="Pfam" id="PF02608"/>
    </source>
</evidence>
<evidence type="ECO:0000256" key="1">
    <source>
        <dbReference type="ARBA" id="ARBA00004193"/>
    </source>
</evidence>
<evidence type="ECO:0000256" key="2">
    <source>
        <dbReference type="ARBA" id="ARBA00008610"/>
    </source>
</evidence>
<accession>A0A0G4KA97</accession>
<evidence type="ECO:0000256" key="8">
    <source>
        <dbReference type="ARBA" id="ARBA00023288"/>
    </source>
</evidence>
<dbReference type="PROSITE" id="PS51257">
    <property type="entry name" value="PROKAR_LIPOPROTEIN"/>
    <property type="match status" value="1"/>
</dbReference>
<gene>
    <name evidence="11" type="ORF">BRSU_2337</name>
</gene>
<dbReference type="InterPro" id="IPR003760">
    <property type="entry name" value="PnrA-like"/>
</dbReference>
<feature type="chain" id="PRO_5005194657" evidence="9">
    <location>
        <begin position="20"/>
        <end position="360"/>
    </location>
</feature>
<sequence>MIKKIVLCVLFITSLFVLSCGKKTNTDTGTFEIAVLIDLGPIDDKSFNQGSWEGVKDYAENYGISYKYYRVPDKDIDSYMNTIDLAARCGAKLIVTPGYMFEPAIYKAQDIYTNIHFILIDGEPQDGTYTDYKTSSNTVAILYSEEEAGFLAGYSIVKEGYTNLGFIGGVAHPAVVRFGYGFVQGADYAAVESKLPKDSVNIKYTYVGNYDPTPENQTLATSWYRSGVQVIFAAAGAAGNSVMSAAENNNGLVIGVDVDQSFESPTVITSAIKLIRESVYNAVASYYNGNFGGGKTTILGTSVNGVGLPMDNSRFKIFNKNDYDFIYKMLMNKNITVLKDTHAETPKELPINTIKLDYIK</sequence>
<dbReference type="CDD" id="cd06354">
    <property type="entry name" value="PBP1_PrnA-like"/>
    <property type="match status" value="1"/>
</dbReference>
<proteinExistence type="inferred from homology"/>
<dbReference type="Pfam" id="PF02608">
    <property type="entry name" value="Bmp"/>
    <property type="match status" value="1"/>
</dbReference>
<keyword evidence="8" id="KW-0449">Lipoprotein</keyword>
<evidence type="ECO:0000256" key="5">
    <source>
        <dbReference type="ARBA" id="ARBA00022729"/>
    </source>
</evidence>
<dbReference type="InterPro" id="IPR028082">
    <property type="entry name" value="Peripla_BP_I"/>
</dbReference>
<keyword evidence="4" id="KW-1003">Cell membrane</keyword>
<dbReference type="GO" id="GO:0005886">
    <property type="term" value="C:plasma membrane"/>
    <property type="evidence" value="ECO:0007669"/>
    <property type="project" value="UniProtKB-SubCell"/>
</dbReference>
<comment type="subcellular location">
    <subcellularLocation>
        <location evidence="1">Cell membrane</location>
        <topology evidence="1">Lipid-anchor</topology>
    </subcellularLocation>
</comment>
<evidence type="ECO:0000256" key="3">
    <source>
        <dbReference type="ARBA" id="ARBA00022448"/>
    </source>
</evidence>